<dbReference type="EMBL" id="UHID01000001">
    <property type="protein sequence ID" value="SUO92988.1"/>
    <property type="molecule type" value="Genomic_DNA"/>
</dbReference>
<dbReference type="AlphaFoldDB" id="A0A380ML63"/>
<dbReference type="RefSeq" id="WP_181843929.1">
    <property type="nucleotide sequence ID" value="NZ_UHID01000001.1"/>
</dbReference>
<evidence type="ECO:0000313" key="2">
    <source>
        <dbReference type="Proteomes" id="UP000254150"/>
    </source>
</evidence>
<dbReference type="Proteomes" id="UP000254150">
    <property type="component" value="Unassembled WGS sequence"/>
</dbReference>
<evidence type="ECO:0000313" key="1">
    <source>
        <dbReference type="EMBL" id="SUO92988.1"/>
    </source>
</evidence>
<gene>
    <name evidence="1" type="ORF">NCTC7807_00132</name>
</gene>
<protein>
    <submittedName>
        <fullName evidence="1">Uncharacterized protein</fullName>
    </submittedName>
</protein>
<name>A0A380ML63_STRGR</name>
<sequence>MNGIDQHAVDDAIVHAFKEVRSAMDTHSEKSLRMYGEALTALQELRKALAADQPPAR</sequence>
<accession>A0A380ML63</accession>
<proteinExistence type="predicted"/>
<organism evidence="1 2">
    <name type="scientific">Streptomyces griseus</name>
    <dbReference type="NCBI Taxonomy" id="1911"/>
    <lineage>
        <taxon>Bacteria</taxon>
        <taxon>Bacillati</taxon>
        <taxon>Actinomycetota</taxon>
        <taxon>Actinomycetes</taxon>
        <taxon>Kitasatosporales</taxon>
        <taxon>Streptomycetaceae</taxon>
        <taxon>Streptomyces</taxon>
    </lineage>
</organism>
<reference evidence="1 2" key="1">
    <citation type="submission" date="2018-06" db="EMBL/GenBank/DDBJ databases">
        <authorList>
            <consortium name="Pathogen Informatics"/>
            <person name="Doyle S."/>
        </authorList>
    </citation>
    <scope>NUCLEOTIDE SEQUENCE [LARGE SCALE GENOMIC DNA]</scope>
    <source>
        <strain evidence="1 2">NCTC7807</strain>
    </source>
</reference>